<reference evidence="2 3" key="1">
    <citation type="submission" date="2016-03" db="EMBL/GenBank/DDBJ databases">
        <authorList>
            <person name="Devillers H."/>
        </authorList>
    </citation>
    <scope>NUCLEOTIDE SEQUENCE [LARGE SCALE GENOMIC DNA]</scope>
    <source>
        <strain evidence="2">CBS 11717</strain>
    </source>
</reference>
<organism evidence="2 3">
    <name type="scientific">Lachancea mirantina</name>
    <dbReference type="NCBI Taxonomy" id="1230905"/>
    <lineage>
        <taxon>Eukaryota</taxon>
        <taxon>Fungi</taxon>
        <taxon>Dikarya</taxon>
        <taxon>Ascomycota</taxon>
        <taxon>Saccharomycotina</taxon>
        <taxon>Saccharomycetes</taxon>
        <taxon>Saccharomycetales</taxon>
        <taxon>Saccharomycetaceae</taxon>
        <taxon>Lachancea</taxon>
    </lineage>
</organism>
<dbReference type="InterPro" id="IPR014751">
    <property type="entry name" value="XRCC4-like_C"/>
</dbReference>
<evidence type="ECO:0000256" key="1">
    <source>
        <dbReference type="SAM" id="MobiDB-lite"/>
    </source>
</evidence>
<evidence type="ECO:0000313" key="3">
    <source>
        <dbReference type="Proteomes" id="UP000191024"/>
    </source>
</evidence>
<dbReference type="Proteomes" id="UP000191024">
    <property type="component" value="Chromosome D"/>
</dbReference>
<feature type="compositionally biased region" description="Polar residues" evidence="1">
    <location>
        <begin position="346"/>
        <end position="357"/>
    </location>
</feature>
<proteinExistence type="predicted"/>
<sequence length="357" mass="39842">MQSICCFPLITTDEELEIALCKSSLEGFPVAESQNWNNFVIKELIVSEGSGVRSLSFATIKDLKLLGGTDSGAAWQTLIDVLAAGKLPINDGESIPSYAAWKCDIRKEPWKLVWEQTAAGITKRLAELGLDASRGRDLDLFRLSFELFQSHFKANKKLLGLQTTCDALKSDLRASHCERDKMVQLVRERDERTRSMVMELLNEKKTKIRDLQKRLDERRGPGDVSDQLVLNRFVSHPVSRMTSPEKRHASASPQKTTSPTKRKRSSPLVKGEDNLEASSEIDDFAFMGINRRRTASEAPLTPFEAEFQETKISRVESEQPSSHNSRLQPLKRSSSPSTEDDGSVTDVGSLSPESVSD</sequence>
<dbReference type="AlphaFoldDB" id="A0A1G4JE05"/>
<gene>
    <name evidence="2" type="ORF">LAMI_0D10000G</name>
</gene>
<dbReference type="Gene3D" id="1.20.5.370">
    <property type="match status" value="1"/>
</dbReference>
<feature type="compositionally biased region" description="Polar residues" evidence="1">
    <location>
        <begin position="318"/>
        <end position="337"/>
    </location>
</feature>
<dbReference type="OrthoDB" id="4067005at2759"/>
<feature type="region of interest" description="Disordered" evidence="1">
    <location>
        <begin position="307"/>
        <end position="357"/>
    </location>
</feature>
<feature type="region of interest" description="Disordered" evidence="1">
    <location>
        <begin position="237"/>
        <end position="276"/>
    </location>
</feature>
<accession>A0A1G4JE05</accession>
<dbReference type="STRING" id="1230905.A0A1G4JE05"/>
<dbReference type="SUPFAM" id="SSF58022">
    <property type="entry name" value="XRCC4, C-terminal oligomerization domain"/>
    <property type="match status" value="1"/>
</dbReference>
<keyword evidence="3" id="KW-1185">Reference proteome</keyword>
<name>A0A1G4JE05_9SACH</name>
<feature type="compositionally biased region" description="Basic and acidic residues" evidence="1">
    <location>
        <begin position="308"/>
        <end position="317"/>
    </location>
</feature>
<protein>
    <submittedName>
        <fullName evidence="2">LAMI_0D10000g1_1</fullName>
    </submittedName>
</protein>
<evidence type="ECO:0000313" key="2">
    <source>
        <dbReference type="EMBL" id="SCU88409.1"/>
    </source>
</evidence>
<dbReference type="EMBL" id="LT598463">
    <property type="protein sequence ID" value="SCU88409.1"/>
    <property type="molecule type" value="Genomic_DNA"/>
</dbReference>